<comment type="caution">
    <text evidence="2">The sequence shown here is derived from an EMBL/GenBank/DDBJ whole genome shotgun (WGS) entry which is preliminary data.</text>
</comment>
<name>A0A7W8ZCK0_9ACTN</name>
<accession>A0A7W8ZCK0</accession>
<keyword evidence="1" id="KW-1133">Transmembrane helix</keyword>
<dbReference type="AlphaFoldDB" id="A0A7W8ZCK0"/>
<evidence type="ECO:0000313" key="3">
    <source>
        <dbReference type="Proteomes" id="UP000588112"/>
    </source>
</evidence>
<dbReference type="Proteomes" id="UP000588112">
    <property type="component" value="Unassembled WGS sequence"/>
</dbReference>
<gene>
    <name evidence="2" type="ORF">BJ981_007345</name>
</gene>
<keyword evidence="1" id="KW-0472">Membrane</keyword>
<sequence>MPARAGAARPVRAAGIPAVVMTAMLFVKAIFVFLSRGLKCAAGRRPGGRPSFCRSGVRPFSVPVAGVGL</sequence>
<evidence type="ECO:0000313" key="2">
    <source>
        <dbReference type="EMBL" id="MBB5631559.1"/>
    </source>
</evidence>
<reference evidence="2 3" key="1">
    <citation type="submission" date="2020-08" db="EMBL/GenBank/DDBJ databases">
        <title>Sequencing the genomes of 1000 actinobacteria strains.</title>
        <authorList>
            <person name="Klenk H.-P."/>
        </authorList>
    </citation>
    <scope>NUCLEOTIDE SEQUENCE [LARGE SCALE GENOMIC DNA]</scope>
    <source>
        <strain evidence="2 3">DSM 45790</strain>
    </source>
</reference>
<feature type="transmembrane region" description="Helical" evidence="1">
    <location>
        <begin position="14"/>
        <end position="35"/>
    </location>
</feature>
<organism evidence="2 3">
    <name type="scientific">Sphaerisporangium krabiense</name>
    <dbReference type="NCBI Taxonomy" id="763782"/>
    <lineage>
        <taxon>Bacteria</taxon>
        <taxon>Bacillati</taxon>
        <taxon>Actinomycetota</taxon>
        <taxon>Actinomycetes</taxon>
        <taxon>Streptosporangiales</taxon>
        <taxon>Streptosporangiaceae</taxon>
        <taxon>Sphaerisporangium</taxon>
    </lineage>
</organism>
<proteinExistence type="predicted"/>
<keyword evidence="1" id="KW-0812">Transmembrane</keyword>
<keyword evidence="3" id="KW-1185">Reference proteome</keyword>
<protein>
    <submittedName>
        <fullName evidence="2">Uncharacterized protein</fullName>
    </submittedName>
</protein>
<evidence type="ECO:0000256" key="1">
    <source>
        <dbReference type="SAM" id="Phobius"/>
    </source>
</evidence>
<dbReference type="EMBL" id="JACHBR010000003">
    <property type="protein sequence ID" value="MBB5631559.1"/>
    <property type="molecule type" value="Genomic_DNA"/>
</dbReference>